<organism evidence="1 2">
    <name type="scientific">Deinococcus ruber</name>
    <dbReference type="NCBI Taxonomy" id="1848197"/>
    <lineage>
        <taxon>Bacteria</taxon>
        <taxon>Thermotogati</taxon>
        <taxon>Deinococcota</taxon>
        <taxon>Deinococci</taxon>
        <taxon>Deinococcales</taxon>
        <taxon>Deinococcaceae</taxon>
        <taxon>Deinococcus</taxon>
    </lineage>
</organism>
<dbReference type="RefSeq" id="WP_189091088.1">
    <property type="nucleotide sequence ID" value="NZ_BMQL01000015.1"/>
</dbReference>
<evidence type="ECO:0000313" key="1">
    <source>
        <dbReference type="EMBL" id="GGR13039.1"/>
    </source>
</evidence>
<dbReference type="EMBL" id="BMQL01000015">
    <property type="protein sequence ID" value="GGR13039.1"/>
    <property type="molecule type" value="Genomic_DNA"/>
</dbReference>
<protein>
    <submittedName>
        <fullName evidence="1">Uncharacterized protein</fullName>
    </submittedName>
</protein>
<comment type="caution">
    <text evidence="1">The sequence shown here is derived from an EMBL/GenBank/DDBJ whole genome shotgun (WGS) entry which is preliminary data.</text>
</comment>
<accession>A0A918CA92</accession>
<dbReference type="AlphaFoldDB" id="A0A918CA92"/>
<proteinExistence type="predicted"/>
<reference evidence="1" key="2">
    <citation type="submission" date="2020-09" db="EMBL/GenBank/DDBJ databases">
        <authorList>
            <person name="Sun Q."/>
            <person name="Ohkuma M."/>
        </authorList>
    </citation>
    <scope>NUCLEOTIDE SEQUENCE</scope>
    <source>
        <strain evidence="1">JCM 31311</strain>
    </source>
</reference>
<keyword evidence="2" id="KW-1185">Reference proteome</keyword>
<sequence length="96" mass="10405">MSRVTASVERNGLVLFIAAGFDPGIRSYSLDVSVPQKSDELVYESMFHHVRGLGGYTLGDLAADLQHHEVPVASVMDGVRQLGEVANQMLHLGRLA</sequence>
<name>A0A918CA92_9DEIO</name>
<evidence type="ECO:0000313" key="2">
    <source>
        <dbReference type="Proteomes" id="UP000603865"/>
    </source>
</evidence>
<reference evidence="1" key="1">
    <citation type="journal article" date="2014" name="Int. J. Syst. Evol. Microbiol.">
        <title>Complete genome sequence of Corynebacterium casei LMG S-19264T (=DSM 44701T), isolated from a smear-ripened cheese.</title>
        <authorList>
            <consortium name="US DOE Joint Genome Institute (JGI-PGF)"/>
            <person name="Walter F."/>
            <person name="Albersmeier A."/>
            <person name="Kalinowski J."/>
            <person name="Ruckert C."/>
        </authorList>
    </citation>
    <scope>NUCLEOTIDE SEQUENCE</scope>
    <source>
        <strain evidence="1">JCM 31311</strain>
    </source>
</reference>
<gene>
    <name evidence="1" type="ORF">GCM10008957_27490</name>
</gene>
<dbReference type="Proteomes" id="UP000603865">
    <property type="component" value="Unassembled WGS sequence"/>
</dbReference>